<dbReference type="PATRIC" id="fig|324602.8.peg.1579"/>
<dbReference type="GO" id="GO:0005524">
    <property type="term" value="F:ATP binding"/>
    <property type="evidence" value="ECO:0007669"/>
    <property type="project" value="UniProtKB-KW"/>
</dbReference>
<evidence type="ECO:0000256" key="14">
    <source>
        <dbReference type="ARBA" id="ARBA00023136"/>
    </source>
</evidence>
<evidence type="ECO:0000256" key="10">
    <source>
        <dbReference type="ARBA" id="ARBA00022777"/>
    </source>
</evidence>
<dbReference type="STRING" id="324602.Caur_1387"/>
<dbReference type="eggNOG" id="COG5002">
    <property type="taxonomic scope" value="Bacteria"/>
</dbReference>
<dbReference type="PANTHER" id="PTHR42878:SF7">
    <property type="entry name" value="SENSOR HISTIDINE KINASE GLRK"/>
    <property type="match status" value="1"/>
</dbReference>
<proteinExistence type="predicted"/>
<dbReference type="InterPro" id="IPR036890">
    <property type="entry name" value="HATPase_C_sf"/>
</dbReference>
<dbReference type="InterPro" id="IPR003661">
    <property type="entry name" value="HisK_dim/P_dom"/>
</dbReference>
<dbReference type="InterPro" id="IPR035965">
    <property type="entry name" value="PAS-like_dom_sf"/>
</dbReference>
<evidence type="ECO:0000256" key="9">
    <source>
        <dbReference type="ARBA" id="ARBA00022741"/>
    </source>
</evidence>
<dbReference type="InterPro" id="IPR000014">
    <property type="entry name" value="PAS"/>
</dbReference>
<evidence type="ECO:0000256" key="7">
    <source>
        <dbReference type="ARBA" id="ARBA00022679"/>
    </source>
</evidence>
<dbReference type="SMART" id="SM00304">
    <property type="entry name" value="HAMP"/>
    <property type="match status" value="1"/>
</dbReference>
<evidence type="ECO:0000256" key="3">
    <source>
        <dbReference type="ARBA" id="ARBA00004236"/>
    </source>
</evidence>
<dbReference type="Pfam" id="PF00989">
    <property type="entry name" value="PAS"/>
    <property type="match status" value="1"/>
</dbReference>
<dbReference type="CDD" id="cd00082">
    <property type="entry name" value="HisKA"/>
    <property type="match status" value="1"/>
</dbReference>
<dbReference type="KEGG" id="cau:Caur_1387"/>
<dbReference type="PROSITE" id="PS50109">
    <property type="entry name" value="HIS_KIN"/>
    <property type="match status" value="1"/>
</dbReference>
<feature type="domain" description="Histidine kinase" evidence="16">
    <location>
        <begin position="514"/>
        <end position="735"/>
    </location>
</feature>
<dbReference type="InterPro" id="IPR013767">
    <property type="entry name" value="PAS_fold"/>
</dbReference>
<sequence length="751" mass="83042">MSRLIGELQKQLKYQIIGPFLLLAIVVAIVGLTIVAFFLARQQQDRFDNELAAATRTVSDAFLAQEQANLNFLREVAFAQRNESINAPAVADAFYENNVEGLRLALEPFFLQGTRRSDVRLDRLMAFDRSGRTIVDFERPPLAGEETYITHDSIDLSSAWFTSRILNGEADERGDKYAGLIQFSNTQTLYLATIAPVRRGNEVVGGLIVAIRIDNLLNTVVQQSRLDGIILYDQEGNLIATTFSSQARPAPLRQELVSQVKANPDPYGQTLFTIETINGVEYQFAYVPLTIRGGRAGIMATARTREEVLLTWNNISPLLVLITFSLGLGIAVLGLWVARRITRPLEELAETASAIVNGDLQRRASVNTQNEIGVLARQFNRMTEYLIELLAQVRAEARQRTAIVESITDGIIFIDVHGEIRSINRATRRLLGLSDDTALPKRLSDLPLEPLTEGIPGFGDQRAQNLYTLGDYIVRLSVEDVREDDGHLLGYVAVLQDLTEEVMVDRAKTNFIGTISHELRTPLTVIRGNADLLARGLAGPLEDEQKSFVEAIRLQANNMTNLISNVITIANLDSGSLKSTLEPIEVQRPIEDAIWQTQGQIKAKGLRLEVEIPKKLPKVLADFDHVRTIMLQLLDNARRYTSAGTITVRVMPQPDTLRIEVSDTGRGIPPNLHQQIFERFFRGDGTSEGINSSERGIGLGLAICKQLIERLGGTIGVESAPGQGSTFFFTLRYADDTATPEKPATGLESAA</sequence>
<protein>
    <recommendedName>
        <fullName evidence="4">histidine kinase</fullName>
        <ecNumber evidence="4">2.7.13.3</ecNumber>
    </recommendedName>
</protein>
<dbReference type="FunFam" id="3.30.565.10:FF:000023">
    <property type="entry name" value="PAS domain-containing sensor histidine kinase"/>
    <property type="match status" value="1"/>
</dbReference>
<keyword evidence="11" id="KW-0067">ATP-binding</keyword>
<evidence type="ECO:0000256" key="6">
    <source>
        <dbReference type="ARBA" id="ARBA00022553"/>
    </source>
</evidence>
<accession>A9W9X9</accession>
<dbReference type="InParanoid" id="A9W9X9"/>
<evidence type="ECO:0000256" key="12">
    <source>
        <dbReference type="ARBA" id="ARBA00022989"/>
    </source>
</evidence>
<dbReference type="SUPFAM" id="SSF158472">
    <property type="entry name" value="HAMP domain-like"/>
    <property type="match status" value="1"/>
</dbReference>
<dbReference type="EnsemblBacteria" id="ABY34615">
    <property type="protein sequence ID" value="ABY34615"/>
    <property type="gene ID" value="Caur_1387"/>
</dbReference>
<evidence type="ECO:0000313" key="20">
    <source>
        <dbReference type="Proteomes" id="UP000002008"/>
    </source>
</evidence>
<keyword evidence="12 15" id="KW-1133">Transmembrane helix</keyword>
<evidence type="ECO:0000256" key="11">
    <source>
        <dbReference type="ARBA" id="ARBA00022840"/>
    </source>
</evidence>
<dbReference type="InterPro" id="IPR003660">
    <property type="entry name" value="HAMP_dom"/>
</dbReference>
<dbReference type="EMBL" id="CP000909">
    <property type="protein sequence ID" value="ABY34615.1"/>
    <property type="molecule type" value="Genomic_DNA"/>
</dbReference>
<dbReference type="InterPro" id="IPR050351">
    <property type="entry name" value="BphY/WalK/GraS-like"/>
</dbReference>
<feature type="domain" description="PAS" evidence="17">
    <location>
        <begin position="396"/>
        <end position="441"/>
    </location>
</feature>
<dbReference type="HOGENOM" id="CLU_000445_89_6_0"/>
<keyword evidence="5" id="KW-1003">Cell membrane</keyword>
<evidence type="ECO:0000256" key="15">
    <source>
        <dbReference type="SAM" id="Phobius"/>
    </source>
</evidence>
<dbReference type="GO" id="GO:0006355">
    <property type="term" value="P:regulation of DNA-templated transcription"/>
    <property type="evidence" value="ECO:0007669"/>
    <property type="project" value="InterPro"/>
</dbReference>
<keyword evidence="7" id="KW-0808">Transferase</keyword>
<dbReference type="Gene3D" id="1.10.287.130">
    <property type="match status" value="1"/>
</dbReference>
<keyword evidence="20" id="KW-1185">Reference proteome</keyword>
<dbReference type="SUPFAM" id="SSF47384">
    <property type="entry name" value="Homodimeric domain of signal transducing histidine kinase"/>
    <property type="match status" value="1"/>
</dbReference>
<evidence type="ECO:0000256" key="8">
    <source>
        <dbReference type="ARBA" id="ARBA00022692"/>
    </source>
</evidence>
<comment type="catalytic activity">
    <reaction evidence="1">
        <text>ATP + protein L-histidine = ADP + protein N-phospho-L-histidine.</text>
        <dbReference type="EC" id="2.7.13.3"/>
    </reaction>
</comment>
<name>A9W9X9_CHLAA</name>
<reference evidence="20" key="1">
    <citation type="journal article" date="2011" name="BMC Genomics">
        <title>Complete genome sequence of the filamentous anoxygenic phototrophic bacterium Chloroflexus aurantiacus.</title>
        <authorList>
            <person name="Tang K.H."/>
            <person name="Barry K."/>
            <person name="Chertkov O."/>
            <person name="Dalin E."/>
            <person name="Han C.S."/>
            <person name="Hauser L.J."/>
            <person name="Honchak B.M."/>
            <person name="Karbach L.E."/>
            <person name="Land M.L."/>
            <person name="Lapidus A."/>
            <person name="Larimer F.W."/>
            <person name="Mikhailova N."/>
            <person name="Pitluck S."/>
            <person name="Pierson B.K."/>
            <person name="Blankenship R.E."/>
        </authorList>
    </citation>
    <scope>NUCLEOTIDE SEQUENCE [LARGE SCALE GENOMIC DNA]</scope>
    <source>
        <strain evidence="20">ATCC 29366 / DSM 635 / J-10-fl</strain>
    </source>
</reference>
<dbReference type="CDD" id="cd06225">
    <property type="entry name" value="HAMP"/>
    <property type="match status" value="1"/>
</dbReference>
<dbReference type="Gene3D" id="3.30.565.10">
    <property type="entry name" value="Histidine kinase-like ATPase, C-terminal domain"/>
    <property type="match status" value="1"/>
</dbReference>
<dbReference type="Gene3D" id="3.30.450.20">
    <property type="entry name" value="PAS domain"/>
    <property type="match status" value="1"/>
</dbReference>
<dbReference type="SMART" id="SM00387">
    <property type="entry name" value="HATPase_c"/>
    <property type="match status" value="1"/>
</dbReference>
<dbReference type="AlphaFoldDB" id="A9W9X9"/>
<dbReference type="Pfam" id="PF00512">
    <property type="entry name" value="HisKA"/>
    <property type="match status" value="1"/>
</dbReference>
<dbReference type="SUPFAM" id="SSF55785">
    <property type="entry name" value="PYP-like sensor domain (PAS domain)"/>
    <property type="match status" value="1"/>
</dbReference>
<dbReference type="Pfam" id="PF02518">
    <property type="entry name" value="HATPase_c"/>
    <property type="match status" value="1"/>
</dbReference>
<dbReference type="InterPro" id="IPR004358">
    <property type="entry name" value="Sig_transdc_His_kin-like_C"/>
</dbReference>
<keyword evidence="6" id="KW-0597">Phosphoprotein</keyword>
<evidence type="ECO:0000259" key="17">
    <source>
        <dbReference type="PROSITE" id="PS50112"/>
    </source>
</evidence>
<keyword evidence="14 15" id="KW-0472">Membrane</keyword>
<dbReference type="SMART" id="SM00388">
    <property type="entry name" value="HisKA"/>
    <property type="match status" value="1"/>
</dbReference>
<dbReference type="PRINTS" id="PR00344">
    <property type="entry name" value="BCTRLSENSOR"/>
</dbReference>
<feature type="transmembrane region" description="Helical" evidence="15">
    <location>
        <begin position="318"/>
        <end position="338"/>
    </location>
</feature>
<dbReference type="SMART" id="SM00091">
    <property type="entry name" value="PAS"/>
    <property type="match status" value="1"/>
</dbReference>
<dbReference type="PANTHER" id="PTHR42878">
    <property type="entry name" value="TWO-COMPONENT HISTIDINE KINASE"/>
    <property type="match status" value="1"/>
</dbReference>
<feature type="transmembrane region" description="Helical" evidence="15">
    <location>
        <begin position="20"/>
        <end position="40"/>
    </location>
</feature>
<evidence type="ECO:0000256" key="2">
    <source>
        <dbReference type="ARBA" id="ARBA00004141"/>
    </source>
</evidence>
<dbReference type="InterPro" id="IPR036097">
    <property type="entry name" value="HisK_dim/P_sf"/>
</dbReference>
<keyword evidence="9" id="KW-0547">Nucleotide-binding</keyword>
<dbReference type="eggNOG" id="COG4191">
    <property type="taxonomic scope" value="Bacteria"/>
</dbReference>
<dbReference type="EC" id="2.7.13.3" evidence="4"/>
<keyword evidence="8 15" id="KW-0812">Transmembrane</keyword>
<dbReference type="GO" id="GO:0000160">
    <property type="term" value="P:phosphorelay signal transduction system"/>
    <property type="evidence" value="ECO:0000318"/>
    <property type="project" value="GO_Central"/>
</dbReference>
<dbReference type="SUPFAM" id="SSF55874">
    <property type="entry name" value="ATPase domain of HSP90 chaperone/DNA topoisomerase II/histidine kinase"/>
    <property type="match status" value="1"/>
</dbReference>
<dbReference type="Proteomes" id="UP000002008">
    <property type="component" value="Chromosome"/>
</dbReference>
<dbReference type="GO" id="GO:0000155">
    <property type="term" value="F:phosphorelay sensor kinase activity"/>
    <property type="evidence" value="ECO:0000318"/>
    <property type="project" value="GO_Central"/>
</dbReference>
<dbReference type="GO" id="GO:0009927">
    <property type="term" value="F:histidine phosphotransfer kinase activity"/>
    <property type="evidence" value="ECO:0000318"/>
    <property type="project" value="GO_Central"/>
</dbReference>
<evidence type="ECO:0000256" key="5">
    <source>
        <dbReference type="ARBA" id="ARBA00022475"/>
    </source>
</evidence>
<keyword evidence="13" id="KW-0902">Two-component regulatory system</keyword>
<feature type="domain" description="HAMP" evidence="18">
    <location>
        <begin position="339"/>
        <end position="391"/>
    </location>
</feature>
<dbReference type="InterPro" id="IPR003594">
    <property type="entry name" value="HATPase_dom"/>
</dbReference>
<evidence type="ECO:0000313" key="19">
    <source>
        <dbReference type="EMBL" id="ABY34615.1"/>
    </source>
</evidence>
<dbReference type="GO" id="GO:0005886">
    <property type="term" value="C:plasma membrane"/>
    <property type="evidence" value="ECO:0000318"/>
    <property type="project" value="GO_Central"/>
</dbReference>
<dbReference type="Pfam" id="PF00672">
    <property type="entry name" value="HAMP"/>
    <property type="match status" value="1"/>
</dbReference>
<dbReference type="RefSeq" id="WP_012257271.1">
    <property type="nucleotide sequence ID" value="NC_010175.1"/>
</dbReference>
<evidence type="ECO:0000256" key="13">
    <source>
        <dbReference type="ARBA" id="ARBA00023012"/>
    </source>
</evidence>
<evidence type="ECO:0000259" key="18">
    <source>
        <dbReference type="PROSITE" id="PS50885"/>
    </source>
</evidence>
<comment type="subcellular location">
    <subcellularLocation>
        <location evidence="3">Cell membrane</location>
    </subcellularLocation>
    <subcellularLocation>
        <location evidence="2">Membrane</location>
        <topology evidence="2">Multi-pass membrane protein</topology>
    </subcellularLocation>
</comment>
<keyword evidence="10" id="KW-0418">Kinase</keyword>
<dbReference type="PROSITE" id="PS50112">
    <property type="entry name" value="PAS"/>
    <property type="match status" value="1"/>
</dbReference>
<dbReference type="InterPro" id="IPR005467">
    <property type="entry name" value="His_kinase_dom"/>
</dbReference>
<organism evidence="19 20">
    <name type="scientific">Chloroflexus aurantiacus (strain ATCC 29366 / DSM 635 / J-10-fl)</name>
    <dbReference type="NCBI Taxonomy" id="324602"/>
    <lineage>
        <taxon>Bacteria</taxon>
        <taxon>Bacillati</taxon>
        <taxon>Chloroflexota</taxon>
        <taxon>Chloroflexia</taxon>
        <taxon>Chloroflexales</taxon>
        <taxon>Chloroflexineae</taxon>
        <taxon>Chloroflexaceae</taxon>
        <taxon>Chloroflexus</taxon>
    </lineage>
</organism>
<dbReference type="Gene3D" id="6.10.340.10">
    <property type="match status" value="1"/>
</dbReference>
<dbReference type="NCBIfam" id="TIGR00229">
    <property type="entry name" value="sensory_box"/>
    <property type="match status" value="1"/>
</dbReference>
<evidence type="ECO:0000259" key="16">
    <source>
        <dbReference type="PROSITE" id="PS50109"/>
    </source>
</evidence>
<gene>
    <name evidence="19" type="ordered locus">Caur_1387</name>
</gene>
<dbReference type="PROSITE" id="PS50885">
    <property type="entry name" value="HAMP"/>
    <property type="match status" value="1"/>
</dbReference>
<evidence type="ECO:0000256" key="1">
    <source>
        <dbReference type="ARBA" id="ARBA00000085"/>
    </source>
</evidence>
<evidence type="ECO:0000256" key="4">
    <source>
        <dbReference type="ARBA" id="ARBA00012438"/>
    </source>
</evidence>